<dbReference type="InterPro" id="IPR036910">
    <property type="entry name" value="HMG_box_dom_sf"/>
</dbReference>
<dbReference type="GO" id="GO:0003677">
    <property type="term" value="F:DNA binding"/>
    <property type="evidence" value="ECO:0007669"/>
    <property type="project" value="UniProtKB-UniRule"/>
</dbReference>
<protein>
    <submittedName>
        <fullName evidence="7">High mobility group (HMG) box domain-containing protein</fullName>
    </submittedName>
</protein>
<evidence type="ECO:0000313" key="8">
    <source>
        <dbReference type="EMBL" id="RKP21961.1"/>
    </source>
</evidence>
<feature type="region of interest" description="Disordered" evidence="5">
    <location>
        <begin position="149"/>
        <end position="219"/>
    </location>
</feature>
<reference evidence="8" key="3">
    <citation type="submission" date="2018-08" db="EMBL/GenBank/DDBJ databases">
        <title>Leveraging single-cell genomics to expand the Fungal Tree of Life.</title>
        <authorList>
            <consortium name="DOE Joint Genome Institute"/>
            <person name="Ahrendt S.R."/>
            <person name="Quandt C.A."/>
            <person name="Ciobanu D."/>
            <person name="Clum A."/>
            <person name="Salamov A."/>
            <person name="Andreopoulos B."/>
            <person name="Cheng J.-F."/>
            <person name="Woyke T."/>
            <person name="Pelin A."/>
            <person name="Henrissat B."/>
            <person name="Reynolds N."/>
            <person name="Benny G.L."/>
            <person name="Smith M.E."/>
            <person name="James T.Y."/>
            <person name="Grigoriev I.V."/>
        </authorList>
    </citation>
    <scope>NUCLEOTIDE SEQUENCE</scope>
    <source>
        <strain evidence="8">CSF55</strain>
    </source>
</reference>
<dbReference type="EMBL" id="ML004917">
    <property type="protein sequence ID" value="RKP21961.1"/>
    <property type="molecule type" value="Genomic_DNA"/>
</dbReference>
<dbReference type="EMBL" id="KE560505">
    <property type="protein sequence ID" value="EPZ36642.1"/>
    <property type="molecule type" value="Genomic_DNA"/>
</dbReference>
<dbReference type="PANTHER" id="PTHR48112:SF32">
    <property type="entry name" value="HIGH MOBILITY GROUP PROTEIN B3"/>
    <property type="match status" value="1"/>
</dbReference>
<feature type="DNA-binding region" description="HMG box" evidence="4">
    <location>
        <begin position="10"/>
        <end position="78"/>
    </location>
</feature>
<reference evidence="7 9" key="1">
    <citation type="journal article" date="2013" name="Curr. Biol.">
        <title>Shared signatures of parasitism and phylogenomics unite Cryptomycota and microsporidia.</title>
        <authorList>
            <person name="James T.Y."/>
            <person name="Pelin A."/>
            <person name="Bonen L."/>
            <person name="Ahrendt S."/>
            <person name="Sain D."/>
            <person name="Corradi N."/>
            <person name="Stajich J.E."/>
        </authorList>
    </citation>
    <scope>NUCLEOTIDE SEQUENCE [LARGE SCALE GENOMIC DNA]</scope>
    <source>
        <strain evidence="7">CSF55</strain>
        <strain evidence="7">CSF55</strain>
    </source>
</reference>
<dbReference type="Gene3D" id="1.10.30.10">
    <property type="entry name" value="High mobility group box domain"/>
    <property type="match status" value="2"/>
</dbReference>
<dbReference type="OMA" id="EMAIYKG"/>
<sequence length="219" mass="24892">MPKTKDSSAPKRPQSSYFIYANEHRDKVKQENPKISVGELSKLISARWNELSESEKKPYVEKAAKLKEAYNKEMEAYKASDEYKSESKEKGKKSVKGASKKEKDPNAPKKATTAYFAYMKEVGPKLRADNPGKKAGEISKICGEMWKELPESSKKQRYQEEMKEYKSSGNAGVSKAKPKAKAKSKAKEESEEEEQSEVELLSENNSEEEEEEEEIEESE</sequence>
<feature type="compositionally biased region" description="Basic and acidic residues" evidence="5">
    <location>
        <begin position="149"/>
        <end position="166"/>
    </location>
</feature>
<evidence type="ECO:0000313" key="7">
    <source>
        <dbReference type="EMBL" id="EPZ36642.1"/>
    </source>
</evidence>
<dbReference type="OrthoDB" id="1919336at2759"/>
<reference evidence="10" key="2">
    <citation type="journal article" date="2018" name="Nat. Microbiol.">
        <title>Leveraging single-cell genomics to expand the fungal tree of life.</title>
        <authorList>
            <person name="Ahrendt S.R."/>
            <person name="Quandt C.A."/>
            <person name="Ciobanu D."/>
            <person name="Clum A."/>
            <person name="Salamov A."/>
            <person name="Andreopoulos B."/>
            <person name="Cheng J.F."/>
            <person name="Woyke T."/>
            <person name="Pelin A."/>
            <person name="Henrissat B."/>
            <person name="Reynolds N.K."/>
            <person name="Benny G.L."/>
            <person name="Smith M.E."/>
            <person name="James T.Y."/>
            <person name="Grigoriev I.V."/>
        </authorList>
    </citation>
    <scope>NUCLEOTIDE SEQUENCE [LARGE SCALE GENOMIC DNA]</scope>
    <source>
        <strain evidence="10">CSF55</strain>
    </source>
</reference>
<name>A0A075B292_ROZAC</name>
<feature type="compositionally biased region" description="Basic and acidic residues" evidence="5">
    <location>
        <begin position="77"/>
        <end position="89"/>
    </location>
</feature>
<evidence type="ECO:0000256" key="2">
    <source>
        <dbReference type="ARBA" id="ARBA00023125"/>
    </source>
</evidence>
<organism evidence="7 9">
    <name type="scientific">Rozella allomycis (strain CSF55)</name>
    <dbReference type="NCBI Taxonomy" id="988480"/>
    <lineage>
        <taxon>Eukaryota</taxon>
        <taxon>Fungi</taxon>
        <taxon>Fungi incertae sedis</taxon>
        <taxon>Cryptomycota</taxon>
        <taxon>Cryptomycota incertae sedis</taxon>
        <taxon>Rozella</taxon>
    </lineage>
</organism>
<feature type="region of interest" description="Disordered" evidence="5">
    <location>
        <begin position="77"/>
        <end position="111"/>
    </location>
</feature>
<dbReference type="InterPro" id="IPR050342">
    <property type="entry name" value="HMGB"/>
</dbReference>
<dbReference type="SUPFAM" id="SSF47095">
    <property type="entry name" value="HMG-box"/>
    <property type="match status" value="2"/>
</dbReference>
<evidence type="ECO:0000256" key="1">
    <source>
        <dbReference type="ARBA" id="ARBA00004123"/>
    </source>
</evidence>
<comment type="subcellular location">
    <subcellularLocation>
        <location evidence="1">Nucleus</location>
    </subcellularLocation>
</comment>
<dbReference type="HOGENOM" id="CLU_082854_0_0_1"/>
<evidence type="ECO:0000256" key="5">
    <source>
        <dbReference type="SAM" id="MobiDB-lite"/>
    </source>
</evidence>
<evidence type="ECO:0000256" key="4">
    <source>
        <dbReference type="PROSITE-ProRule" id="PRU00267"/>
    </source>
</evidence>
<gene>
    <name evidence="7" type="ORF">O9G_005086</name>
    <name evidence="8" type="ORF">ROZALSC1DRAFT_26646</name>
</gene>
<dbReference type="InterPro" id="IPR009071">
    <property type="entry name" value="HMG_box_dom"/>
</dbReference>
<dbReference type="GO" id="GO:0005634">
    <property type="term" value="C:nucleus"/>
    <property type="evidence" value="ECO:0007669"/>
    <property type="project" value="UniProtKB-SubCell"/>
</dbReference>
<dbReference type="PROSITE" id="PS50118">
    <property type="entry name" value="HMG_BOX_2"/>
    <property type="match status" value="2"/>
</dbReference>
<dbReference type="STRING" id="988480.A0A075B292"/>
<dbReference type="Pfam" id="PF00505">
    <property type="entry name" value="HMG_box"/>
    <property type="match status" value="2"/>
</dbReference>
<feature type="compositionally biased region" description="Acidic residues" evidence="5">
    <location>
        <begin position="205"/>
        <end position="219"/>
    </location>
</feature>
<feature type="domain" description="HMG box" evidence="6">
    <location>
        <begin position="108"/>
        <end position="177"/>
    </location>
</feature>
<feature type="DNA-binding region" description="HMG box" evidence="4">
    <location>
        <begin position="108"/>
        <end position="177"/>
    </location>
</feature>
<evidence type="ECO:0000259" key="6">
    <source>
        <dbReference type="PROSITE" id="PS50118"/>
    </source>
</evidence>
<evidence type="ECO:0000313" key="10">
    <source>
        <dbReference type="Proteomes" id="UP000281549"/>
    </source>
</evidence>
<keyword evidence="2 4" id="KW-0238">DNA-binding</keyword>
<evidence type="ECO:0000313" key="9">
    <source>
        <dbReference type="Proteomes" id="UP000030755"/>
    </source>
</evidence>
<dbReference type="Proteomes" id="UP000281549">
    <property type="component" value="Unassembled WGS sequence"/>
</dbReference>
<proteinExistence type="predicted"/>
<evidence type="ECO:0000256" key="3">
    <source>
        <dbReference type="ARBA" id="ARBA00023242"/>
    </source>
</evidence>
<dbReference type="PRINTS" id="PR00886">
    <property type="entry name" value="HIGHMOBLTY12"/>
</dbReference>
<keyword evidence="9" id="KW-1185">Reference proteome</keyword>
<dbReference type="AlphaFoldDB" id="A0A075B292"/>
<dbReference type="SMART" id="SM00398">
    <property type="entry name" value="HMG"/>
    <property type="match status" value="2"/>
</dbReference>
<feature type="domain" description="HMG box" evidence="6">
    <location>
        <begin position="10"/>
        <end position="78"/>
    </location>
</feature>
<accession>A0A075B292</accession>
<dbReference type="Proteomes" id="UP000030755">
    <property type="component" value="Unassembled WGS sequence"/>
</dbReference>
<dbReference type="PANTHER" id="PTHR48112">
    <property type="entry name" value="HIGH MOBILITY GROUP PROTEIN DSP1"/>
    <property type="match status" value="1"/>
</dbReference>
<keyword evidence="3 4" id="KW-0539">Nucleus</keyword>